<gene>
    <name evidence="8" type="ORF">OSB1V03_LOCUS16115</name>
</gene>
<sequence length="117" mass="12970">ELWLVIISLLFIGLGIASKLVTAFISALHDSIHRRGFADDISTYGLVSAMFFCACSIGAFIGPSLGGFLLDRIGYRKAILVILVVDIVMVLFHLIYMTARRLQKSDRDDELRPLLAN</sequence>
<keyword evidence="9" id="KW-1185">Reference proteome</keyword>
<keyword evidence="3 6" id="KW-0812">Transmembrane</keyword>
<evidence type="ECO:0000256" key="3">
    <source>
        <dbReference type="ARBA" id="ARBA00022692"/>
    </source>
</evidence>
<dbReference type="InterPro" id="IPR020846">
    <property type="entry name" value="MFS_dom"/>
</dbReference>
<proteinExistence type="predicted"/>
<evidence type="ECO:0000313" key="9">
    <source>
        <dbReference type="Proteomes" id="UP000759131"/>
    </source>
</evidence>
<dbReference type="GO" id="GO:0016020">
    <property type="term" value="C:membrane"/>
    <property type="evidence" value="ECO:0007669"/>
    <property type="project" value="UniProtKB-SubCell"/>
</dbReference>
<evidence type="ECO:0000256" key="5">
    <source>
        <dbReference type="ARBA" id="ARBA00023136"/>
    </source>
</evidence>
<dbReference type="InterPro" id="IPR036259">
    <property type="entry name" value="MFS_trans_sf"/>
</dbReference>
<dbReference type="PANTHER" id="PTHR23506">
    <property type="entry name" value="GH10249P"/>
    <property type="match status" value="1"/>
</dbReference>
<dbReference type="OrthoDB" id="6490954at2759"/>
<reference evidence="8" key="1">
    <citation type="submission" date="2020-11" db="EMBL/GenBank/DDBJ databases">
        <authorList>
            <person name="Tran Van P."/>
        </authorList>
    </citation>
    <scope>NUCLEOTIDE SEQUENCE</scope>
</reference>
<dbReference type="Pfam" id="PF00083">
    <property type="entry name" value="Sugar_tr"/>
    <property type="match status" value="1"/>
</dbReference>
<comment type="subcellular location">
    <subcellularLocation>
        <location evidence="1">Membrane</location>
        <topology evidence="1">Multi-pass membrane protein</topology>
    </subcellularLocation>
</comment>
<dbReference type="AlphaFoldDB" id="A0A7R9L814"/>
<organism evidence="8">
    <name type="scientific">Medioppia subpectinata</name>
    <dbReference type="NCBI Taxonomy" id="1979941"/>
    <lineage>
        <taxon>Eukaryota</taxon>
        <taxon>Metazoa</taxon>
        <taxon>Ecdysozoa</taxon>
        <taxon>Arthropoda</taxon>
        <taxon>Chelicerata</taxon>
        <taxon>Arachnida</taxon>
        <taxon>Acari</taxon>
        <taxon>Acariformes</taxon>
        <taxon>Sarcoptiformes</taxon>
        <taxon>Oribatida</taxon>
        <taxon>Brachypylina</taxon>
        <taxon>Oppioidea</taxon>
        <taxon>Oppiidae</taxon>
        <taxon>Medioppia</taxon>
    </lineage>
</organism>
<dbReference type="GO" id="GO:0022857">
    <property type="term" value="F:transmembrane transporter activity"/>
    <property type="evidence" value="ECO:0007669"/>
    <property type="project" value="InterPro"/>
</dbReference>
<feature type="transmembrane region" description="Helical" evidence="6">
    <location>
        <begin position="6"/>
        <end position="29"/>
    </location>
</feature>
<evidence type="ECO:0000256" key="6">
    <source>
        <dbReference type="SAM" id="Phobius"/>
    </source>
</evidence>
<evidence type="ECO:0000256" key="4">
    <source>
        <dbReference type="ARBA" id="ARBA00022989"/>
    </source>
</evidence>
<keyword evidence="5 6" id="KW-0472">Membrane</keyword>
<evidence type="ECO:0000256" key="2">
    <source>
        <dbReference type="ARBA" id="ARBA00022448"/>
    </source>
</evidence>
<evidence type="ECO:0000259" key="7">
    <source>
        <dbReference type="PROSITE" id="PS50850"/>
    </source>
</evidence>
<feature type="domain" description="Major facilitator superfamily (MFS) profile" evidence="7">
    <location>
        <begin position="1"/>
        <end position="117"/>
    </location>
</feature>
<dbReference type="EMBL" id="OC872127">
    <property type="protein sequence ID" value="CAD7635724.1"/>
    <property type="molecule type" value="Genomic_DNA"/>
</dbReference>
<feature type="non-terminal residue" evidence="8">
    <location>
        <position position="1"/>
    </location>
</feature>
<accession>A0A7R9L814</accession>
<dbReference type="PROSITE" id="PS50850">
    <property type="entry name" value="MFS"/>
    <property type="match status" value="1"/>
</dbReference>
<dbReference type="Proteomes" id="UP000759131">
    <property type="component" value="Unassembled WGS sequence"/>
</dbReference>
<dbReference type="PANTHER" id="PTHR23506:SF26">
    <property type="entry name" value="MFS-TYPE TRANSPORTER SLC18B1"/>
    <property type="match status" value="1"/>
</dbReference>
<dbReference type="Gene3D" id="1.20.1250.20">
    <property type="entry name" value="MFS general substrate transporter like domains"/>
    <property type="match status" value="1"/>
</dbReference>
<feature type="transmembrane region" description="Helical" evidence="6">
    <location>
        <begin position="78"/>
        <end position="97"/>
    </location>
</feature>
<evidence type="ECO:0000313" key="8">
    <source>
        <dbReference type="EMBL" id="CAD7635724.1"/>
    </source>
</evidence>
<dbReference type="InterPro" id="IPR005828">
    <property type="entry name" value="MFS_sugar_transport-like"/>
</dbReference>
<dbReference type="SUPFAM" id="SSF103473">
    <property type="entry name" value="MFS general substrate transporter"/>
    <property type="match status" value="1"/>
</dbReference>
<evidence type="ECO:0000256" key="1">
    <source>
        <dbReference type="ARBA" id="ARBA00004141"/>
    </source>
</evidence>
<keyword evidence="2" id="KW-0813">Transport</keyword>
<name>A0A7R9L814_9ACAR</name>
<dbReference type="InterPro" id="IPR050930">
    <property type="entry name" value="MFS_Vesicular_Transporter"/>
</dbReference>
<protein>
    <recommendedName>
        <fullName evidence="7">Major facilitator superfamily (MFS) profile domain-containing protein</fullName>
    </recommendedName>
</protein>
<keyword evidence="4 6" id="KW-1133">Transmembrane helix</keyword>
<dbReference type="EMBL" id="CAJPIZ010017552">
    <property type="protein sequence ID" value="CAG2116154.1"/>
    <property type="molecule type" value="Genomic_DNA"/>
</dbReference>
<feature type="transmembrane region" description="Helical" evidence="6">
    <location>
        <begin position="41"/>
        <end position="66"/>
    </location>
</feature>